<evidence type="ECO:0000313" key="2">
    <source>
        <dbReference type="Proteomes" id="UP001225134"/>
    </source>
</evidence>
<gene>
    <name evidence="1" type="ORF">QQA45_04910</name>
</gene>
<name>A0ABT7HLG7_9FUSO</name>
<evidence type="ECO:0008006" key="3">
    <source>
        <dbReference type="Google" id="ProtNLM"/>
    </source>
</evidence>
<reference evidence="1 2" key="1">
    <citation type="submission" date="2023-06" db="EMBL/GenBank/DDBJ databases">
        <title>Antibody response to the Sneathia vaginalis cytopathogenic toxin A during pregnancy.</title>
        <authorList>
            <person name="Mccoy Z.T."/>
            <person name="Serrano M.G."/>
            <person name="Spaine K."/>
            <person name="Edwards D.J."/>
            <person name="Buck G.A."/>
            <person name="Jefferson K."/>
        </authorList>
    </citation>
    <scope>NUCLEOTIDE SEQUENCE [LARGE SCALE GENOMIC DNA]</scope>
    <source>
        <strain evidence="1 2">CCUG 42621</strain>
    </source>
</reference>
<protein>
    <recommendedName>
        <fullName evidence="3">DUF4376 domain-containing protein</fullName>
    </recommendedName>
</protein>
<sequence length="208" mass="25356">MKYIYKNDELIASVYDEVPQEILAELYKDCEILDYEKVFSKEELYRQGKYTLAYNELIENDVIKTIDLKQFEYIKNNKVLFNREQALKYYENNIYHKEQQEKEKPFKFKEYLQPNRELQDQTSLLKVISLMQATKQTEFKDWKMYDTEDKEHYVTLSIQELMQLAMIMQQQTTRAMRIASKLREELVTLSDEDLKNYNLEDKWNNENK</sequence>
<comment type="caution">
    <text evidence="1">The sequence shown here is derived from an EMBL/GenBank/DDBJ whole genome shotgun (WGS) entry which is preliminary data.</text>
</comment>
<organism evidence="1 2">
    <name type="scientific">Sneathia sanguinegens</name>
    <dbReference type="NCBI Taxonomy" id="40543"/>
    <lineage>
        <taxon>Bacteria</taxon>
        <taxon>Fusobacteriati</taxon>
        <taxon>Fusobacteriota</taxon>
        <taxon>Fusobacteriia</taxon>
        <taxon>Fusobacteriales</taxon>
        <taxon>Leptotrichiaceae</taxon>
        <taxon>Sneathia</taxon>
    </lineage>
</organism>
<keyword evidence="2" id="KW-1185">Reference proteome</keyword>
<dbReference type="RefSeq" id="WP_285153106.1">
    <property type="nucleotide sequence ID" value="NZ_JASSPP010000007.1"/>
</dbReference>
<dbReference type="Proteomes" id="UP001225134">
    <property type="component" value="Unassembled WGS sequence"/>
</dbReference>
<evidence type="ECO:0000313" key="1">
    <source>
        <dbReference type="EMBL" id="MDK9580855.1"/>
    </source>
</evidence>
<proteinExistence type="predicted"/>
<dbReference type="EMBL" id="JASSPP010000007">
    <property type="protein sequence ID" value="MDK9580855.1"/>
    <property type="molecule type" value="Genomic_DNA"/>
</dbReference>
<accession>A0ABT7HLG7</accession>